<evidence type="ECO:0000259" key="1">
    <source>
        <dbReference type="Pfam" id="PF14681"/>
    </source>
</evidence>
<dbReference type="Pfam" id="PF14681">
    <property type="entry name" value="UPRTase"/>
    <property type="match status" value="1"/>
</dbReference>
<organism evidence="2">
    <name type="scientific">Hydra vulgaris</name>
    <name type="common">Hydra</name>
    <name type="synonym">Hydra attenuata</name>
    <dbReference type="NCBI Taxonomy" id="6087"/>
    <lineage>
        <taxon>Eukaryota</taxon>
        <taxon>Metazoa</taxon>
        <taxon>Cnidaria</taxon>
        <taxon>Hydrozoa</taxon>
        <taxon>Hydroidolina</taxon>
        <taxon>Anthoathecata</taxon>
        <taxon>Aplanulata</taxon>
        <taxon>Hydridae</taxon>
        <taxon>Hydra</taxon>
    </lineage>
</organism>
<sequence length="260" mass="29817">SYINMILEDIQKVNEPIKSSEILETNREKKELLNEYICCLHRNDKSNNKCITVSPPSHGKFVIMKINNQIRELQTVLRDKTTSRSDFIFSADRLIRLVIEEGLNQLPFKECSVTTQSGENYIGCEFFKGICGVSIIRSGEAMEKGLRDCCRGIHIGKILMNKDEESFQYKVIYARFPNDIHKRKVLLMYPLLYSGDDIALAVKALLEYGVIEENIYVLTLFATPFGVNALYKQHPNISILTTEMQCELPNHFGEIYFGTN</sequence>
<reference evidence="2" key="1">
    <citation type="journal article" date="2013" name="Genome Biol. Evol.">
        <title>Punctuated emergences of genetic and phenotypic innovations in eumetazoan, bilaterian, euteleostome, and hominidae ancestors.</title>
        <authorList>
            <person name="Wenger Y."/>
            <person name="Galliot B."/>
        </authorList>
    </citation>
    <scope>NUCLEOTIDE SEQUENCE</scope>
    <source>
        <tissue evidence="2">Whole animals</tissue>
    </source>
</reference>
<feature type="non-terminal residue" evidence="2">
    <location>
        <position position="1"/>
    </location>
</feature>
<dbReference type="GO" id="GO:0016757">
    <property type="term" value="F:glycosyltransferase activity"/>
    <property type="evidence" value="ECO:0007669"/>
    <property type="project" value="UniProtKB-KW"/>
</dbReference>
<keyword evidence="2" id="KW-0328">Glycosyltransferase</keyword>
<keyword evidence="2" id="KW-0808">Transferase</keyword>
<evidence type="ECO:0000313" key="2">
    <source>
        <dbReference type="EMBL" id="CDG68198.1"/>
    </source>
</evidence>
<dbReference type="EMBL" id="HAAD01001966">
    <property type="protein sequence ID" value="CDG68198.1"/>
    <property type="molecule type" value="mRNA"/>
</dbReference>
<dbReference type="AlphaFoldDB" id="T2M7F1"/>
<dbReference type="InterPro" id="IPR000836">
    <property type="entry name" value="PRTase_dom"/>
</dbReference>
<gene>
    <name evidence="2" type="primary">UPRT</name>
</gene>
<name>T2M7F1_HYDVU</name>
<dbReference type="InterPro" id="IPR029057">
    <property type="entry name" value="PRTase-like"/>
</dbReference>
<dbReference type="OrthoDB" id="106623at2759"/>
<feature type="domain" description="Phosphoribosyltransferase" evidence="1">
    <location>
        <begin position="67"/>
        <end position="249"/>
    </location>
</feature>
<dbReference type="SUPFAM" id="SSF53271">
    <property type="entry name" value="PRTase-like"/>
    <property type="match status" value="1"/>
</dbReference>
<proteinExistence type="evidence at transcript level"/>
<dbReference type="FunFam" id="3.40.50.2020:FF:000090">
    <property type="entry name" value="Protein CBG07940"/>
    <property type="match status" value="1"/>
</dbReference>
<protein>
    <submittedName>
        <fullName evidence="2">Uracil phosphoribosyltransferase homolog</fullName>
    </submittedName>
</protein>
<dbReference type="Gene3D" id="3.40.50.2020">
    <property type="match status" value="1"/>
</dbReference>
<accession>T2M7F1</accession>